<comment type="function">
    <text evidence="3">May be involved in protein sorting and cell wall formation.</text>
</comment>
<dbReference type="InterPro" id="IPR015943">
    <property type="entry name" value="WD40/YVTN_repeat-like_dom_sf"/>
</dbReference>
<dbReference type="SUPFAM" id="SSF81837">
    <property type="entry name" value="BEACH domain"/>
    <property type="match status" value="1"/>
</dbReference>
<feature type="compositionally biased region" description="Low complexity" evidence="6">
    <location>
        <begin position="1816"/>
        <end position="1826"/>
    </location>
</feature>
<dbReference type="InterPro" id="IPR031570">
    <property type="entry name" value="NBEA/BDCP_DUF4704"/>
</dbReference>
<dbReference type="InterPro" id="IPR023362">
    <property type="entry name" value="PH-BEACH_dom"/>
</dbReference>
<feature type="compositionally biased region" description="Low complexity" evidence="6">
    <location>
        <begin position="3561"/>
        <end position="3575"/>
    </location>
</feature>
<dbReference type="Gene3D" id="1.10.1540.10">
    <property type="entry name" value="BEACH domain"/>
    <property type="match status" value="1"/>
</dbReference>
<dbReference type="InterPro" id="IPR011993">
    <property type="entry name" value="PH-like_dom_sf"/>
</dbReference>
<accession>A0A9W8LDZ4</accession>
<dbReference type="SMART" id="SM00320">
    <property type="entry name" value="WD40"/>
    <property type="match status" value="4"/>
</dbReference>
<dbReference type="Pfam" id="PF16057">
    <property type="entry name" value="DUF4800"/>
    <property type="match status" value="1"/>
</dbReference>
<keyword evidence="1 5" id="KW-0853">WD repeat</keyword>
<feature type="compositionally biased region" description="Acidic residues" evidence="6">
    <location>
        <begin position="1881"/>
        <end position="1890"/>
    </location>
</feature>
<evidence type="ECO:0000259" key="7">
    <source>
        <dbReference type="PROSITE" id="PS50197"/>
    </source>
</evidence>
<dbReference type="SUPFAM" id="SSF50729">
    <property type="entry name" value="PH domain-like"/>
    <property type="match status" value="1"/>
</dbReference>
<protein>
    <recommendedName>
        <fullName evidence="4">Beige protein homolog 1</fullName>
    </recommendedName>
</protein>
<keyword evidence="2" id="KW-0677">Repeat</keyword>
<evidence type="ECO:0000313" key="10">
    <source>
        <dbReference type="Proteomes" id="UP001140011"/>
    </source>
</evidence>
<feature type="region of interest" description="Disordered" evidence="6">
    <location>
        <begin position="1469"/>
        <end position="1492"/>
    </location>
</feature>
<dbReference type="SMART" id="SM01026">
    <property type="entry name" value="Beach"/>
    <property type="match status" value="1"/>
</dbReference>
<dbReference type="Gene3D" id="2.30.29.30">
    <property type="entry name" value="Pleckstrin-homology domain (PH domain)/Phosphotyrosine-binding domain (PTB)"/>
    <property type="match status" value="1"/>
</dbReference>
<evidence type="ECO:0000256" key="3">
    <source>
        <dbReference type="ARBA" id="ARBA00054699"/>
    </source>
</evidence>
<comment type="caution">
    <text evidence="9">The sequence shown here is derived from an EMBL/GenBank/DDBJ whole genome shotgun (WGS) entry which is preliminary data.</text>
</comment>
<dbReference type="SUPFAM" id="SSF49899">
    <property type="entry name" value="Concanavalin A-like lectins/glucanases"/>
    <property type="match status" value="1"/>
</dbReference>
<dbReference type="PROSITE" id="PS50294">
    <property type="entry name" value="WD_REPEATS_REGION"/>
    <property type="match status" value="1"/>
</dbReference>
<reference evidence="9" key="1">
    <citation type="submission" date="2022-07" db="EMBL/GenBank/DDBJ databases">
        <title>Phylogenomic reconstructions and comparative analyses of Kickxellomycotina fungi.</title>
        <authorList>
            <person name="Reynolds N.K."/>
            <person name="Stajich J.E."/>
            <person name="Barry K."/>
            <person name="Grigoriev I.V."/>
            <person name="Crous P."/>
            <person name="Smith M.E."/>
        </authorList>
    </citation>
    <scope>NUCLEOTIDE SEQUENCE</scope>
    <source>
        <strain evidence="9">BCRC 34297</strain>
    </source>
</reference>
<feature type="compositionally biased region" description="Basic and acidic residues" evidence="6">
    <location>
        <begin position="2916"/>
        <end position="2925"/>
    </location>
</feature>
<feature type="compositionally biased region" description="Gly residues" evidence="6">
    <location>
        <begin position="2934"/>
        <end position="2943"/>
    </location>
</feature>
<dbReference type="Proteomes" id="UP001140011">
    <property type="component" value="Unassembled WGS sequence"/>
</dbReference>
<dbReference type="Pfam" id="PF02138">
    <property type="entry name" value="Beach"/>
    <property type="match status" value="1"/>
</dbReference>
<keyword evidence="10" id="KW-1185">Reference proteome</keyword>
<dbReference type="PROSITE" id="PS50082">
    <property type="entry name" value="WD_REPEATS_2"/>
    <property type="match status" value="1"/>
</dbReference>
<sequence>MSDAGASHVRNSSDCVHCQRMTAGADESQRVDIRALYNRIKAGSWSVDDDQCWKLLTIALTPAGFTGDTTQSLTRVRPERVREFGTEVCPILPSRVSIVLLSALELSLSGWPAWCSAGTGIQIFDDGVYASRVFALLRFVLWISTSSENRQVILHHRVLACIRETLATMRECRTDVFGEDMLELLDPEHDSEFVPDIRFFDWISATQASADAYMVPGEAYQAEPSTKTAGCILFQLLMLLCVRLLDPEAKFAEHLKSAHAVGPESEFTMVDANEGAKGLLAELLLAWQRLEVVPSRPRFSQVVLSLSCAIGGVLVSGWVDSHQLHQLNIAEAVARPMHWLQSDEAYLAWRLLILLAEQHAEFSAWGRIVQVRVLAFWQTCILDQTEYLQSYSPPYHKPPVEQEAAISAEDRSCLDTIFAERHTEPLDGDYLSMQRSIHIHSRGGFIDSAVEPAVLQKYARSFDGGITNDTRLRRSFDTIAAYLALHGDQLPLPAYIRSSLATINQLLEITVARGPGADQYSFLFAEYMQFLWSVWQLPLCHDVTGAVFSSISATVWDSMLSHLAMQPSDESLSTIGLEQCTDRVSDAVCQRVLMVVGWLLMHSSPSNSAGGRSMLSPSVCKLVFHKVMAILVRVGDVSSTYNSSLTSDNSHGLESLVLDDVASLPAYRASQCVLLICWHDIRRFRLLLHETQSMEYILSALYRLERVGRLRKGAQVAGYITQSLDNLSVVSLPDESVWNLEESRNLAHRPRLVAERLLNATLFLLLASTAESCSACHVDADGSTNVQRSDDSPLESSKKSQAQVFRVIWQTCHAPVRIHPSSIGAIDCVSAISDMASSGNPAVSLVSKALVTTAIRWLLSSEFGNSTGQGDLGVDRHQLASATEQWLALAVRWVLPTDISHTSAVKQHAQFLANLRASLARAAFESQGQGHLRSIQARLVQCGILEDLLSSIQLAATIDLSYSPSANSPFSSFAGDQTSISHSPGYELGVLVGESLRLLAFVVYDSSEHTTMLVGLGGYRTVSSCLSRISANATAASAPIADSVLVLLSGLPGPANSRAMDALRVEHRWIPTMSALYPCLDLSERIAVLRYVAQWSESSSHARWHWSQSTLPRQSIELLQSLLCELSNAEMEKSQRHTCVSAYVKSLGRMLTAVMGVSMSVPDLKLIFRTLVSGPGDPEGADVTLSSAEIGEYVLLVRQMLAMVLTRCARHEANGSYFSFGGRPAALYAPYFRRIPERGFAFATWIRPDDAQTCSAQHHFLAAQLCGGGWSLPNTQPASPDRPTNTPPCVPGSEYEVEQTFQTILHLSAARGNDLVVLHSSTQRGLEIRLTVSGAKHVIKCADGLVAPRQWHSLVVNYAPAKRGWSPFGSSNFHVYVNSTLVYKGALPFIEHSAYRACYIGGSPVVAIAEASSASHSRRSATINPRSDIDRAFSGLISNVRMFDGALRAGEVEVLHHLGPMLATQFRKSQSSDPALSTTPLSQAHGAPAAASHSESIVEDVAGVFRNGDLSSRLILCLDPSARRGDACLDLSPIGICQSIVRENLRYSKEMPVVAAQSSGAISLGPPNEPMGTWDGVETRHRLETAAEPWQIIGDVELVSTLTIHHALHLLGGIEATLVLFYNLDWVGSAMPPAKEGPLGSEESAFDQRNLDRAPLPSLLYWIRDLVRGDPRHLARLRTLNLVPLIAHILERLPRESDGYITMAALRAAQALQNVLDEQGGLLPAAYAETSQFWSQVQRGLLLNFKIWRKADLATQFLYLKEVHRILCAGRRGDERGKRTNALSGISESIAGEVTVGVRWILYALFNFYPYDSSQHLSQQQPPQRSRLAHRPSSTRTSVLISEASAYGPGPIGSTSPSPAITSDCASISNESIVAASDDGYGLDDDESGDSPESGIAETTSLPFIETHRLRRVLLHTLELFLSASEDKGAHSTRGTSVPSASKADVGHLTRHLLYACNRDTQHTLEILQLLFRCLADGSSNASQLAAKLQSQHGLDVLCHIVECDDDKMAAEAINIIVLLLTMSMAIREHESAASRITNSLRGRTAVTIEPEDISRVLALVRAKRALTPALYRSLLSLALSDHASLLASMNVDSESGSFGRGMRTSHVRNLSLPTAGVVWPTDDSIAQTQVSFVSTMPARLIQVTEAWTAILELSCAPGSDPAIRVTVLDDLYKLLDEEPANFGRIRSLQTPLLDHLITACVLSGYFGDNDGEAGVSCTGESDSSGQPVHIRSLADAHSRAADHLDLVPHTTLDHRMQSLAVGHSKARRAWIELFLKRGSSDARDDDTPEGRPADSRESLENEARMEFMRPTLEWSQSAMGLVQHLAWSSFHDQPTYADDVRNSIFALWALTPTGSVPLSIRLLSLVIAHAQSQVSIALPVEAIRPDESVLAGNLAALASHVLDVLLNYRQFQEYVAYHHEQLKALSAGAPASASQALDSDRSTEYRSPHSPWDDMPVLAHSLAQFMLQLDKCATSFQAPMCNLILRLVLSGIRSMHLQRVEESMSYLIMLLDRHPSLAAATGQSATQTTNHSCSGGCALSQKAFAVLGYIHEAFMFAEEQAGSAQSVAGPATISANVSQMANNSEQQTGSDEAQDNIGALYLRVFQCYRGFLGTACSSAFVGGGDKSGQQSNLSREEQDHFGLYLQTSEWQDLYRVRCMPAMRSSEEDEMRLASASQANFANILREFLKRSHKLDSTQVRLTRRAQTAIAGIVSPIESEETGYVKKSAVHGLHRQWHWVWRRRLRMLASPRGPWRIGSRTPQLLRLSSQNWMLDMTENSQRMRRRLTRNVHYESHHLAARRRDRTGQRTGTRSHTQANKQDSFDSEEGVPRLSLSVSGLENGENDTSLDEEWNLVMPEDLGVVAAATSEPGRAHFGVAAKRILLLGSVIGRIELTPTMLRFVAERDGGRVVIGNDSDRSPDNVRSRASSSGADGRGSNGGSGNDSSTPQIIAAELDRDLAWYLSSIHQVHFRRHMLHISAIEVFFKDHSSAFFSIPNKKSLMQLVWKLTSLPGVNSGLSLSDIRSPPSLLSRLKLTERWQHGELSNFDYLMALNSVAGRSYNDLSQYPVFPWIISDYTSKWIDLHDPKVYRDLSRPIGALNEKRLRHFIERYESFEDPVGRIKKFHYGTHYSSAASVAYYLIRLEPFASVHVSLQSGKFDHADRQFHSVNDTWSSCLTGPGDVKELVPEFYYMPEFMSNHNRLDLGKRQDGTRLGDVKLPPWASTPEEFVWINRQALESEHVSANLHKWIDLIFGYKQRGPESVKAHNVFYYLTYEGAVNLDAIQDPVERASVESQIHYFGQTPTQLFTAPHPPRHSHLPAPLYTPLTSATGQVQQFVLQASNCDISFVGSPRLAVAGPQAALALQSIPWFTAHANLPAPTSASLAADTLGSDGFRRRASKEALTVVDASGRISTYQLTLFTNTDYKFQLSVEPLVEGYYALAAASPASDSQHRALADRRPVSYATIPGKPEMLVSCAHLDGTVKYSRIANDRDSSAADALQRTTLVGAMASGSHSASMTNAHASAVVGAMTSSTYMPASTTASAQQQTRSFAGLFGVGSTSSAEDSRKASSSTQSPGSTKDGMSDISAPPSVYIPLAARLLDAVNAPSCLYLSDQQTCVAISENGFYAVVGSAQGAVSVVCTECSPNGFGGGGSAVLGPDRGGVNGVAAVPALFAAGLADPMNTDIGHTSMAAYSSGDVGAGAGNSSTDGWVVNHVLHGHDAAVLDVAISDDHDIVASASADGTVILWAGRSGRYLRTLVPVSPANAHPEDCIPTILNHHQRYSRIERIFISAEALVLCYSVSGSIESSDNCDRLDPVRTASQYHPDLAPVQVVGPDPTNFGADSQGMYVNSQREGSAANDEHIASIDEGACEVAALHVYGINGRHLRTRKLVRHLRDIALTRDGKYGACVSLDSRVAVFDTHTLDVVRQFELPACGCSVTWSGSSEQQLVVGCEGGQIVVISADLSLMH</sequence>
<dbReference type="Gene3D" id="2.130.10.10">
    <property type="entry name" value="YVTN repeat-like/Quinoprotein amine dehydrogenase"/>
    <property type="match status" value="1"/>
</dbReference>
<dbReference type="CDD" id="cd06071">
    <property type="entry name" value="Beach"/>
    <property type="match status" value="1"/>
</dbReference>
<dbReference type="InterPro" id="IPR036322">
    <property type="entry name" value="WD40_repeat_dom_sf"/>
</dbReference>
<feature type="region of interest" description="Disordered" evidence="6">
    <location>
        <begin position="2794"/>
        <end position="2831"/>
    </location>
</feature>
<evidence type="ECO:0000256" key="1">
    <source>
        <dbReference type="ARBA" id="ARBA00022574"/>
    </source>
</evidence>
<feature type="domain" description="BEACH" evidence="7">
    <location>
        <begin position="3025"/>
        <end position="3316"/>
    </location>
</feature>
<feature type="region of interest" description="Disordered" evidence="6">
    <location>
        <begin position="1878"/>
        <end position="1897"/>
    </location>
</feature>
<proteinExistence type="predicted"/>
<feature type="region of interest" description="Disordered" evidence="6">
    <location>
        <begin position="3559"/>
        <end position="3588"/>
    </location>
</feature>
<dbReference type="PROSITE" id="PS50197">
    <property type="entry name" value="BEACH"/>
    <property type="match status" value="1"/>
</dbReference>
<dbReference type="InterPro" id="IPR036372">
    <property type="entry name" value="BEACH_dom_sf"/>
</dbReference>
<evidence type="ECO:0000256" key="2">
    <source>
        <dbReference type="ARBA" id="ARBA00022737"/>
    </source>
</evidence>
<organism evidence="9 10">
    <name type="scientific">Coemansia pectinata</name>
    <dbReference type="NCBI Taxonomy" id="1052879"/>
    <lineage>
        <taxon>Eukaryota</taxon>
        <taxon>Fungi</taxon>
        <taxon>Fungi incertae sedis</taxon>
        <taxon>Zoopagomycota</taxon>
        <taxon>Kickxellomycotina</taxon>
        <taxon>Kickxellomycetes</taxon>
        <taxon>Kickxellales</taxon>
        <taxon>Kickxellaceae</taxon>
        <taxon>Coemansia</taxon>
    </lineage>
</organism>
<feature type="repeat" description="WD" evidence="5">
    <location>
        <begin position="3719"/>
        <end position="3760"/>
    </location>
</feature>
<feature type="region of interest" description="Disordered" evidence="6">
    <location>
        <begin position="2911"/>
        <end position="2949"/>
    </location>
</feature>
<dbReference type="InterPro" id="IPR013320">
    <property type="entry name" value="ConA-like_dom_sf"/>
</dbReference>
<dbReference type="InterPro" id="IPR050865">
    <property type="entry name" value="BEACH_Domain"/>
</dbReference>
<name>A0A9W8LDZ4_9FUNG</name>
<evidence type="ECO:0000313" key="9">
    <source>
        <dbReference type="EMBL" id="KAJ2756358.1"/>
    </source>
</evidence>
<dbReference type="FunFam" id="1.10.1540.10:FF:000001">
    <property type="entry name" value="neurobeachin isoform X1"/>
    <property type="match status" value="1"/>
</dbReference>
<dbReference type="PANTHER" id="PTHR13743:SF163">
    <property type="entry name" value="BEACH DOMAIN-CONTAINING PROTEIN"/>
    <property type="match status" value="1"/>
</dbReference>
<evidence type="ECO:0000256" key="5">
    <source>
        <dbReference type="PROSITE-ProRule" id="PRU00221"/>
    </source>
</evidence>
<dbReference type="Gene3D" id="2.60.120.200">
    <property type="match status" value="1"/>
</dbReference>
<dbReference type="InterPro" id="IPR000409">
    <property type="entry name" value="BEACH_dom"/>
</dbReference>
<dbReference type="Pfam" id="PF14844">
    <property type="entry name" value="PH_BEACH"/>
    <property type="match status" value="1"/>
</dbReference>
<dbReference type="PANTHER" id="PTHR13743">
    <property type="entry name" value="BEIGE/BEACH-RELATED"/>
    <property type="match status" value="1"/>
</dbReference>
<dbReference type="InterPro" id="IPR001680">
    <property type="entry name" value="WD40_rpt"/>
</dbReference>
<feature type="region of interest" description="Disordered" evidence="6">
    <location>
        <begin position="2281"/>
        <end position="2302"/>
    </location>
</feature>
<feature type="domain" description="BEACH-type PH" evidence="8">
    <location>
        <begin position="2869"/>
        <end position="3010"/>
    </location>
</feature>
<dbReference type="SUPFAM" id="SSF50978">
    <property type="entry name" value="WD40 repeat-like"/>
    <property type="match status" value="1"/>
</dbReference>
<gene>
    <name evidence="9" type="ORF">GGI19_000905</name>
</gene>
<evidence type="ECO:0000256" key="4">
    <source>
        <dbReference type="ARBA" id="ARBA00073334"/>
    </source>
</evidence>
<dbReference type="OrthoDB" id="26681at2759"/>
<dbReference type="EMBL" id="JANBUH010000028">
    <property type="protein sequence ID" value="KAJ2756358.1"/>
    <property type="molecule type" value="Genomic_DNA"/>
</dbReference>
<feature type="compositionally biased region" description="Basic and acidic residues" evidence="6">
    <location>
        <begin position="2289"/>
        <end position="2302"/>
    </location>
</feature>
<dbReference type="PROSITE" id="PS51783">
    <property type="entry name" value="PH_BEACH"/>
    <property type="match status" value="1"/>
</dbReference>
<feature type="compositionally biased region" description="Polar residues" evidence="6">
    <location>
        <begin position="1469"/>
        <end position="1482"/>
    </location>
</feature>
<evidence type="ECO:0000259" key="8">
    <source>
        <dbReference type="PROSITE" id="PS51783"/>
    </source>
</evidence>
<dbReference type="Pfam" id="PF00400">
    <property type="entry name" value="WD40"/>
    <property type="match status" value="1"/>
</dbReference>
<dbReference type="Pfam" id="PF15787">
    <property type="entry name" value="DUF4704"/>
    <property type="match status" value="1"/>
</dbReference>
<evidence type="ECO:0000256" key="6">
    <source>
        <dbReference type="SAM" id="MobiDB-lite"/>
    </source>
</evidence>
<feature type="region of interest" description="Disordered" evidence="6">
    <location>
        <begin position="1816"/>
        <end position="1835"/>
    </location>
</feature>